<dbReference type="EMBL" id="JACWZY010000006">
    <property type="protein sequence ID" value="MBD2700892.1"/>
    <property type="molecule type" value="Genomic_DNA"/>
</dbReference>
<evidence type="ECO:0000313" key="2">
    <source>
        <dbReference type="Proteomes" id="UP000598820"/>
    </source>
</evidence>
<accession>A0A926XZ68</accession>
<evidence type="ECO:0000313" key="1">
    <source>
        <dbReference type="EMBL" id="MBD2700892.1"/>
    </source>
</evidence>
<dbReference type="PROSITE" id="PS51257">
    <property type="entry name" value="PROKAR_LIPOPROTEIN"/>
    <property type="match status" value="1"/>
</dbReference>
<dbReference type="RefSeq" id="WP_190886749.1">
    <property type="nucleotide sequence ID" value="NZ_JACWZY010000006.1"/>
</dbReference>
<reference evidence="1" key="1">
    <citation type="submission" date="2020-09" db="EMBL/GenBank/DDBJ databases">
        <authorList>
            <person name="Kim M.K."/>
        </authorList>
    </citation>
    <scope>NUCLEOTIDE SEQUENCE</scope>
    <source>
        <strain evidence="1">BT702</strain>
    </source>
</reference>
<protein>
    <submittedName>
        <fullName evidence="1">Transposase</fullName>
    </submittedName>
</protein>
<proteinExistence type="predicted"/>
<name>A0A926XZ68_9BACT</name>
<comment type="caution">
    <text evidence="1">The sequence shown here is derived from an EMBL/GenBank/DDBJ whole genome shotgun (WGS) entry which is preliminary data.</text>
</comment>
<organism evidence="1 2">
    <name type="scientific">Spirosoma profusum</name>
    <dbReference type="NCBI Taxonomy" id="2771354"/>
    <lineage>
        <taxon>Bacteria</taxon>
        <taxon>Pseudomonadati</taxon>
        <taxon>Bacteroidota</taxon>
        <taxon>Cytophagia</taxon>
        <taxon>Cytophagales</taxon>
        <taxon>Cytophagaceae</taxon>
        <taxon>Spirosoma</taxon>
    </lineage>
</organism>
<keyword evidence="2" id="KW-1185">Reference proteome</keyword>
<dbReference type="Proteomes" id="UP000598820">
    <property type="component" value="Unassembled WGS sequence"/>
</dbReference>
<dbReference type="AlphaFoldDB" id="A0A926XZ68"/>
<sequence>MQTNRNVFWALLIPAMLVIGCGSEKDKEEKEEKKKDEESVSALGAVSALKEMASQAEELGKNGPVETVDFRTLKELLPADADGLPRKEATGEKNGAVGFVVSTANGKYANEDGSETIELSLVDGGGSAMMIGLAAWSVVEIDKETEHGYEKTGKMGDNKSYEKYDNANKDGEIALLVNKRFIVSAKGRGVSMDKIKSALEDINLDKLAALK</sequence>
<gene>
    <name evidence="1" type="ORF">IC229_09600</name>
</gene>